<evidence type="ECO:0000259" key="4">
    <source>
        <dbReference type="Pfam" id="PF03486"/>
    </source>
</evidence>
<dbReference type="EMBL" id="NOKA02000002">
    <property type="protein sequence ID" value="RDY32790.1"/>
    <property type="molecule type" value="Genomic_DNA"/>
</dbReference>
<dbReference type="OrthoDB" id="9773233at2"/>
<dbReference type="PRINTS" id="PR00411">
    <property type="entry name" value="PNDRDTASEI"/>
</dbReference>
<dbReference type="Gene3D" id="1.10.8.260">
    <property type="entry name" value="HI0933 insert domain-like"/>
    <property type="match status" value="1"/>
</dbReference>
<dbReference type="PANTHER" id="PTHR42887:SF2">
    <property type="entry name" value="OS12G0638800 PROTEIN"/>
    <property type="match status" value="1"/>
</dbReference>
<dbReference type="AlphaFoldDB" id="A0A255ILC9"/>
<reference evidence="6 9" key="2">
    <citation type="submission" date="2018-05" db="EMBL/GenBank/DDBJ databases">
        <title>Genomic Encyclopedia of Type Strains, Phase IV (KMG-IV): sequencing the most valuable type-strain genomes for metagenomic binning, comparative biology and taxonomic classification.</title>
        <authorList>
            <person name="Goeker M."/>
        </authorList>
    </citation>
    <scope>NUCLEOTIDE SEQUENCE [LARGE SCALE GENOMIC DNA]</scope>
    <source>
        <strain evidence="6 9">DSM 28816</strain>
    </source>
</reference>
<evidence type="ECO:0000256" key="2">
    <source>
        <dbReference type="ARBA" id="ARBA00022630"/>
    </source>
</evidence>
<dbReference type="InterPro" id="IPR057661">
    <property type="entry name" value="RsdA/BaiN/AoA(So)_Rossmann"/>
</dbReference>
<evidence type="ECO:0000256" key="1">
    <source>
        <dbReference type="ARBA" id="ARBA00001974"/>
    </source>
</evidence>
<comment type="caution">
    <text evidence="7">The sequence shown here is derived from an EMBL/GenBank/DDBJ whole genome shotgun (WGS) entry which is preliminary data.</text>
</comment>
<dbReference type="InterPro" id="IPR023166">
    <property type="entry name" value="BaiN-like_dom_sf"/>
</dbReference>
<dbReference type="Gene3D" id="3.50.50.60">
    <property type="entry name" value="FAD/NAD(P)-binding domain"/>
    <property type="match status" value="1"/>
</dbReference>
<dbReference type="NCBIfam" id="TIGR00275">
    <property type="entry name" value="aminoacetone oxidase family FAD-binding enzyme"/>
    <property type="match status" value="1"/>
</dbReference>
<accession>A0A255ILC9</accession>
<reference evidence="7 8" key="1">
    <citation type="journal article" date="2017" name="Genome Announc.">
        <title>Draft Genome Sequence of a Sporulating and Motile Strain of Lachnotalea glycerini Isolated from Water in Quebec City, Canada.</title>
        <authorList>
            <person name="Maheux A.F."/>
            <person name="Boudreau D.K."/>
            <person name="Berube E."/>
            <person name="Boissinot M."/>
            <person name="Raymond F."/>
            <person name="Brodeur S."/>
            <person name="Corbeil J."/>
            <person name="Isabel S."/>
            <person name="Omar R.F."/>
            <person name="Bergeron M.G."/>
        </authorList>
    </citation>
    <scope>NUCLEOTIDE SEQUENCE [LARGE SCALE GENOMIC DNA]</scope>
    <source>
        <strain evidence="7 8">CCRI-19302</strain>
    </source>
</reference>
<keyword evidence="3" id="KW-0274">FAD</keyword>
<dbReference type="PRINTS" id="PR00368">
    <property type="entry name" value="FADPNR"/>
</dbReference>
<comment type="cofactor">
    <cofactor evidence="1">
        <name>FAD</name>
        <dbReference type="ChEBI" id="CHEBI:57692"/>
    </cofactor>
</comment>
<protein>
    <submittedName>
        <fullName evidence="7">NAD(P)/FAD-dependent oxidoreductase</fullName>
    </submittedName>
</protein>
<evidence type="ECO:0000313" key="8">
    <source>
        <dbReference type="Proteomes" id="UP000216411"/>
    </source>
</evidence>
<evidence type="ECO:0000256" key="3">
    <source>
        <dbReference type="ARBA" id="ARBA00022827"/>
    </source>
</evidence>
<dbReference type="EMBL" id="QICS01000001">
    <property type="protein sequence ID" value="PXV95469.1"/>
    <property type="molecule type" value="Genomic_DNA"/>
</dbReference>
<dbReference type="SUPFAM" id="SSF160996">
    <property type="entry name" value="HI0933 insert domain-like"/>
    <property type="match status" value="1"/>
</dbReference>
<feature type="domain" description="RsdA/BaiN/AoA(So)-like insert" evidence="5">
    <location>
        <begin position="189"/>
        <end position="350"/>
    </location>
</feature>
<feature type="domain" description="RsdA/BaiN/AoA(So)-like Rossmann fold-like" evidence="4">
    <location>
        <begin position="5"/>
        <end position="404"/>
    </location>
</feature>
<dbReference type="SUPFAM" id="SSF51905">
    <property type="entry name" value="FAD/NAD(P)-binding domain"/>
    <property type="match status" value="1"/>
</dbReference>
<dbReference type="InterPro" id="IPR055178">
    <property type="entry name" value="RsdA/BaiN/AoA(So)-like_dom"/>
</dbReference>
<gene>
    <name evidence="6" type="ORF">C8E03_10198</name>
    <name evidence="7" type="ORF">CG710_002320</name>
</gene>
<dbReference type="RefSeq" id="WP_094376904.1">
    <property type="nucleotide sequence ID" value="NZ_NOKA02000002.1"/>
</dbReference>
<evidence type="ECO:0000313" key="6">
    <source>
        <dbReference type="EMBL" id="PXV95469.1"/>
    </source>
</evidence>
<keyword evidence="8" id="KW-1185">Reference proteome</keyword>
<evidence type="ECO:0000313" key="9">
    <source>
        <dbReference type="Proteomes" id="UP000247523"/>
    </source>
</evidence>
<dbReference type="Proteomes" id="UP000216411">
    <property type="component" value="Unassembled WGS sequence"/>
</dbReference>
<proteinExistence type="predicted"/>
<sequence length="408" mass="45433">MNSQKIIVLGAGAAGMMSAITAARNKSHVIILEHTDRCGKKLLSTGNGRCNLTNLEQSELFYRCSCKEFPRHILKQFTQEQTLKQFQQLGLYTKSRNGYVYPYSEQAGTVLDILKMELERLDISIIYNIKVDKICKTNKIIQIKTNMGDYLCDKVIIATGSKAAPKTGSDGSGYEIAKKLGHRIIKPLPALVQLRCAGDYFKAVTGVRCEVGLSLLINGKEAISDKGELQLTDYGISGIPTFQISRYAVKALDEGKKVIAQIDFMPDLEYEEFKELIKRQMEWFPEKSLEQILIGFLNKKLVPVMIKKAGLANKIVVKKITDKQLDVLLDWIKSFLTEVVSYNSFDQAQVCMGGVDTREISKETLESLRVAGVYFAGEIMDVDGICGGYNLQWAWSSGYVAGQNASKG</sequence>
<organism evidence="7 8">
    <name type="scientific">Lachnotalea glycerini</name>
    <dbReference type="NCBI Taxonomy" id="1763509"/>
    <lineage>
        <taxon>Bacteria</taxon>
        <taxon>Bacillati</taxon>
        <taxon>Bacillota</taxon>
        <taxon>Clostridia</taxon>
        <taxon>Lachnospirales</taxon>
        <taxon>Lachnospiraceae</taxon>
        <taxon>Lachnotalea</taxon>
    </lineage>
</organism>
<name>A0A255ILC9_9FIRM</name>
<dbReference type="InterPro" id="IPR036188">
    <property type="entry name" value="FAD/NAD-bd_sf"/>
</dbReference>
<keyword evidence="2" id="KW-0285">Flavoprotein</keyword>
<dbReference type="InterPro" id="IPR004792">
    <property type="entry name" value="BaiN-like"/>
</dbReference>
<evidence type="ECO:0000313" key="7">
    <source>
        <dbReference type="EMBL" id="RDY32790.1"/>
    </source>
</evidence>
<dbReference type="Gene3D" id="2.40.30.10">
    <property type="entry name" value="Translation factors"/>
    <property type="match status" value="1"/>
</dbReference>
<evidence type="ECO:0000259" key="5">
    <source>
        <dbReference type="Pfam" id="PF22780"/>
    </source>
</evidence>
<dbReference type="PANTHER" id="PTHR42887">
    <property type="entry name" value="OS12G0638800 PROTEIN"/>
    <property type="match status" value="1"/>
</dbReference>
<reference evidence="7" key="3">
    <citation type="submission" date="2018-07" db="EMBL/GenBank/DDBJ databases">
        <authorList>
            <person name="Quirk P.G."/>
            <person name="Krulwich T.A."/>
        </authorList>
    </citation>
    <scope>NUCLEOTIDE SEQUENCE</scope>
    <source>
        <strain evidence="7">CCRI-19302</strain>
    </source>
</reference>
<dbReference type="Pfam" id="PF03486">
    <property type="entry name" value="HI0933_like"/>
    <property type="match status" value="1"/>
</dbReference>
<dbReference type="Pfam" id="PF22780">
    <property type="entry name" value="HI0933_like_1st"/>
    <property type="match status" value="1"/>
</dbReference>
<dbReference type="Proteomes" id="UP000247523">
    <property type="component" value="Unassembled WGS sequence"/>
</dbReference>